<dbReference type="Gene3D" id="3.30.360.10">
    <property type="entry name" value="Dihydrodipicolinate Reductase, domain 2"/>
    <property type="match status" value="1"/>
</dbReference>
<dbReference type="PATRIC" id="fig|273678.4.peg.1982"/>
<dbReference type="PANTHER" id="PTHR43818:SF11">
    <property type="entry name" value="BCDNA.GH03377"/>
    <property type="match status" value="1"/>
</dbReference>
<dbReference type="InterPro" id="IPR050463">
    <property type="entry name" value="Gfo/Idh/MocA_oxidrdct_glycsds"/>
</dbReference>
<dbReference type="InterPro" id="IPR036291">
    <property type="entry name" value="NAD(P)-bd_dom_sf"/>
</dbReference>
<dbReference type="EC" id="1.-.-.-" evidence="3"/>
<dbReference type="GO" id="GO:0000166">
    <property type="term" value="F:nucleotide binding"/>
    <property type="evidence" value="ECO:0007669"/>
    <property type="project" value="InterPro"/>
</dbReference>
<dbReference type="GO" id="GO:0016491">
    <property type="term" value="F:oxidoreductase activity"/>
    <property type="evidence" value="ECO:0007669"/>
    <property type="project" value="UniProtKB-KW"/>
</dbReference>
<proteinExistence type="predicted"/>
<dbReference type="InterPro" id="IPR000683">
    <property type="entry name" value="Gfo/Idh/MocA-like_OxRdtase_N"/>
</dbReference>
<reference evidence="3 4" key="1">
    <citation type="submission" date="2015-02" db="EMBL/GenBank/DDBJ databases">
        <title>Draft genome sequences of ten Microbacterium spp. with emphasis on heavy metal contaminated environments.</title>
        <authorList>
            <person name="Corretto E."/>
        </authorList>
    </citation>
    <scope>NUCLEOTIDE SEQUENCE [LARGE SCALE GENOMIC DNA]</scope>
    <source>
        <strain evidence="3 4">SA35</strain>
    </source>
</reference>
<keyword evidence="1 3" id="KW-0560">Oxidoreductase</keyword>
<organism evidence="3 4">
    <name type="scientific">Microbacterium hydrocarbonoxydans</name>
    <dbReference type="NCBI Taxonomy" id="273678"/>
    <lineage>
        <taxon>Bacteria</taxon>
        <taxon>Bacillati</taxon>
        <taxon>Actinomycetota</taxon>
        <taxon>Actinomycetes</taxon>
        <taxon>Micrococcales</taxon>
        <taxon>Microbacteriaceae</taxon>
        <taxon>Microbacterium</taxon>
    </lineage>
</organism>
<dbReference type="Gene3D" id="3.40.50.720">
    <property type="entry name" value="NAD(P)-binding Rossmann-like Domain"/>
    <property type="match status" value="1"/>
</dbReference>
<comment type="caution">
    <text evidence="3">The sequence shown here is derived from an EMBL/GenBank/DDBJ whole genome shotgun (WGS) entry which is preliminary data.</text>
</comment>
<keyword evidence="4" id="KW-1185">Reference proteome</keyword>
<dbReference type="SUPFAM" id="SSF51735">
    <property type="entry name" value="NAD(P)-binding Rossmann-fold domains"/>
    <property type="match status" value="1"/>
</dbReference>
<evidence type="ECO:0000256" key="1">
    <source>
        <dbReference type="ARBA" id="ARBA00023002"/>
    </source>
</evidence>
<accession>A0A0M2HRT6</accession>
<evidence type="ECO:0000313" key="4">
    <source>
        <dbReference type="Proteomes" id="UP000033900"/>
    </source>
</evidence>
<dbReference type="PANTHER" id="PTHR43818">
    <property type="entry name" value="BCDNA.GH03377"/>
    <property type="match status" value="1"/>
</dbReference>
<dbReference type="EMBL" id="JYJB01000009">
    <property type="protein sequence ID" value="KJL47193.1"/>
    <property type="molecule type" value="Genomic_DNA"/>
</dbReference>
<dbReference type="AlphaFoldDB" id="A0A0M2HRT6"/>
<dbReference type="SUPFAM" id="SSF55347">
    <property type="entry name" value="Glyceraldehyde-3-phosphate dehydrogenase-like, C-terminal domain"/>
    <property type="match status" value="1"/>
</dbReference>
<dbReference type="Proteomes" id="UP000033900">
    <property type="component" value="Unassembled WGS sequence"/>
</dbReference>
<protein>
    <submittedName>
        <fullName evidence="3">Putative oxidoreductase YdgJ</fullName>
        <ecNumber evidence="3">1.-.-.-</ecNumber>
    </submittedName>
</protein>
<dbReference type="RefSeq" id="WP_045257617.1">
    <property type="nucleotide sequence ID" value="NZ_JYJB01000009.1"/>
</dbReference>
<feature type="domain" description="Gfo/Idh/MocA-like oxidoreductase N-terminal" evidence="2">
    <location>
        <begin position="5"/>
        <end position="121"/>
    </location>
</feature>
<dbReference type="Pfam" id="PF01408">
    <property type="entry name" value="GFO_IDH_MocA"/>
    <property type="match status" value="1"/>
</dbReference>
<dbReference type="OrthoDB" id="9812981at2"/>
<evidence type="ECO:0000313" key="3">
    <source>
        <dbReference type="EMBL" id="KJL47193.1"/>
    </source>
</evidence>
<name>A0A0M2HRT6_9MICO</name>
<evidence type="ECO:0000259" key="2">
    <source>
        <dbReference type="Pfam" id="PF01408"/>
    </source>
</evidence>
<dbReference type="STRING" id="273678.RS84_01982"/>
<sequence>MTHDVLLVGTRGFGAVHLRNLERLSDRARLIAVADPAGGPAEGFASDVPAFPSLDAALDSGIRPDITVIATPTGTHFPLAMRALEAGSDVYLEKPPVATMDQFSQLLAAQERTGRAVQIGFQSFGSHALEKIAALGAPTSIATWASWTRDAAYWSRSAWAGRRALDGVPIVDGVVTNPLAHAIATSLRIAGARRREDVQRIDLELYRANDIEADDTSSVRITLHDGRRITAALTLASPEQKVPLIEVRTASGDVVFAYTEDELTYADGRRERTGRTDLFEELLDHREHGVPLSSPLVETGAFMTVLEAVRTAPSPFAIPASELTVRTDGPSPLTTIEGIDDWIERTARSGALFSELDAPFARAAIAGRRTASVSR</sequence>
<gene>
    <name evidence="3" type="primary">ydgJ</name>
    <name evidence="3" type="ORF">RS84_01982</name>
</gene>